<feature type="transmembrane region" description="Helical" evidence="8">
    <location>
        <begin position="438"/>
        <end position="457"/>
    </location>
</feature>
<keyword evidence="6 8" id="KW-0472">Membrane</keyword>
<dbReference type="RefSeq" id="XP_019021925.1">
    <property type="nucleotide sequence ID" value="XM_019167961.1"/>
</dbReference>
<evidence type="ECO:0000256" key="3">
    <source>
        <dbReference type="ARBA" id="ARBA00022448"/>
    </source>
</evidence>
<keyword evidence="4 8" id="KW-0812">Transmembrane</keyword>
<dbReference type="GO" id="GO:0005351">
    <property type="term" value="F:carbohydrate:proton symporter activity"/>
    <property type="evidence" value="ECO:0007669"/>
    <property type="project" value="TreeGrafter"/>
</dbReference>
<feature type="transmembrane region" description="Helical" evidence="8">
    <location>
        <begin position="311"/>
        <end position="334"/>
    </location>
</feature>
<feature type="transmembrane region" description="Helical" evidence="8">
    <location>
        <begin position="119"/>
        <end position="141"/>
    </location>
</feature>
<feature type="transmembrane region" description="Helical" evidence="8">
    <location>
        <begin position="153"/>
        <end position="172"/>
    </location>
</feature>
<dbReference type="Gene3D" id="1.20.1250.20">
    <property type="entry name" value="MFS general substrate transporter like domains"/>
    <property type="match status" value="1"/>
</dbReference>
<dbReference type="OrthoDB" id="6612291at2759"/>
<reference evidence="10 11" key="1">
    <citation type="journal article" date="2011" name="J. Gen. Appl. Microbiol.">
        <title>Draft genome sequencing of the enigmatic yeast Saitoella complicata.</title>
        <authorList>
            <person name="Nishida H."/>
            <person name="Hamamoto M."/>
            <person name="Sugiyama J."/>
        </authorList>
    </citation>
    <scope>NUCLEOTIDE SEQUENCE [LARGE SCALE GENOMIC DNA]</scope>
    <source>
        <strain evidence="10 11">NRRL Y-17804</strain>
    </source>
</reference>
<proteinExistence type="inferred from homology"/>
<feature type="transmembrane region" description="Helical" evidence="8">
    <location>
        <begin position="21"/>
        <end position="39"/>
    </location>
</feature>
<dbReference type="AlphaFoldDB" id="A0A0E9NEM6"/>
<comment type="similarity">
    <text evidence="2 7">Belongs to the major facilitator superfamily. Sugar transporter (TC 2.A.1.1) family.</text>
</comment>
<evidence type="ECO:0000256" key="7">
    <source>
        <dbReference type="RuleBase" id="RU003346"/>
    </source>
</evidence>
<dbReference type="InterPro" id="IPR036259">
    <property type="entry name" value="MFS_trans_sf"/>
</dbReference>
<evidence type="ECO:0000259" key="9">
    <source>
        <dbReference type="PROSITE" id="PS50850"/>
    </source>
</evidence>
<sequence>MAPAGEATSSMRIWGNARGDALRMMISIAASSAFLLFGYDQGVFAGLIGGNAFKETFPASTKTLGTIVAIYEVGCFFGAVLTFFVGEKLGRRWSIVVGLIIMLVGTVLQATAYGIPHMIVGRIVTGIGNGMNTSTVPMYQAETSKAHSRGRMVSIEGWFITVGIVISYWVTYGTAGVPDGAIQFRLPIVLQALFAIITLILIFGLPESPRWLMNCGREVEAREVIALLEGVPIESEECERQFNDIKVSLSAESQGGPIQFKEYFRGGEQQTFRRLLLAYGIQMMQQLTGINAVIFYSAYLLQNTLGLDRELSLIVGGCTGLCFFVFTFIPIIFIDKWGRRKPLIYGAAFQAVCMCMIGVLIGVGGKSAGTAAIIFVFLYIASYSGFGWVACPWLYPTEIVELRFRSKGTALATMSNWSWNFMVVEITPIGAETLGYKFFFIFMVFNACFVPLIYFFYPETAGKSLEELDLLFVTDREGAFAGRFGNQQGSGRSSDDFDMKNMGVERIEAGEKSSSVV</sequence>
<dbReference type="NCBIfam" id="TIGR00879">
    <property type="entry name" value="SP"/>
    <property type="match status" value="1"/>
</dbReference>
<feature type="transmembrane region" description="Helical" evidence="8">
    <location>
        <begin position="93"/>
        <end position="113"/>
    </location>
</feature>
<feature type="transmembrane region" description="Helical" evidence="8">
    <location>
        <begin position="64"/>
        <end position="86"/>
    </location>
</feature>
<evidence type="ECO:0000256" key="5">
    <source>
        <dbReference type="ARBA" id="ARBA00022989"/>
    </source>
</evidence>
<accession>A0A0E9NEM6</accession>
<dbReference type="InterPro" id="IPR050360">
    <property type="entry name" value="MFS_Sugar_Transporters"/>
</dbReference>
<evidence type="ECO:0000313" key="10">
    <source>
        <dbReference type="EMBL" id="GAO48299.1"/>
    </source>
</evidence>
<keyword evidence="11" id="KW-1185">Reference proteome</keyword>
<dbReference type="EMBL" id="BACD03000014">
    <property type="protein sequence ID" value="GAO48299.1"/>
    <property type="molecule type" value="Genomic_DNA"/>
</dbReference>
<dbReference type="Pfam" id="PF00083">
    <property type="entry name" value="Sugar_tr"/>
    <property type="match status" value="1"/>
</dbReference>
<dbReference type="PROSITE" id="PS00217">
    <property type="entry name" value="SUGAR_TRANSPORT_2"/>
    <property type="match status" value="1"/>
</dbReference>
<comment type="caution">
    <text evidence="10">The sequence shown here is derived from an EMBL/GenBank/DDBJ whole genome shotgun (WGS) entry which is preliminary data.</text>
</comment>
<evidence type="ECO:0000256" key="6">
    <source>
        <dbReference type="ARBA" id="ARBA00023136"/>
    </source>
</evidence>
<name>A0A0E9NEM6_SAICN</name>
<organism evidence="10 11">
    <name type="scientific">Saitoella complicata (strain BCRC 22490 / CBS 7301 / JCM 7358 / NBRC 10748 / NRRL Y-17804)</name>
    <dbReference type="NCBI Taxonomy" id="698492"/>
    <lineage>
        <taxon>Eukaryota</taxon>
        <taxon>Fungi</taxon>
        <taxon>Dikarya</taxon>
        <taxon>Ascomycota</taxon>
        <taxon>Taphrinomycotina</taxon>
        <taxon>Taphrinomycotina incertae sedis</taxon>
        <taxon>Saitoella</taxon>
    </lineage>
</organism>
<feature type="transmembrane region" description="Helical" evidence="8">
    <location>
        <begin position="371"/>
        <end position="395"/>
    </location>
</feature>
<dbReference type="PROSITE" id="PS50850">
    <property type="entry name" value="MFS"/>
    <property type="match status" value="1"/>
</dbReference>
<dbReference type="SUPFAM" id="SSF103473">
    <property type="entry name" value="MFS general substrate transporter"/>
    <property type="match status" value="1"/>
</dbReference>
<feature type="domain" description="Major facilitator superfamily (MFS) profile" evidence="9">
    <location>
        <begin position="26"/>
        <end position="461"/>
    </location>
</feature>
<feature type="transmembrane region" description="Helical" evidence="8">
    <location>
        <begin position="275"/>
        <end position="299"/>
    </location>
</feature>
<evidence type="ECO:0000256" key="4">
    <source>
        <dbReference type="ARBA" id="ARBA00022692"/>
    </source>
</evidence>
<feature type="transmembrane region" description="Helical" evidence="8">
    <location>
        <begin position="343"/>
        <end position="365"/>
    </location>
</feature>
<gene>
    <name evidence="10" type="ORF">G7K_2477-t1</name>
</gene>
<dbReference type="STRING" id="698492.A0A0E9NEM6"/>
<dbReference type="PRINTS" id="PR00171">
    <property type="entry name" value="SUGRTRNSPORT"/>
</dbReference>
<dbReference type="InterPro" id="IPR005828">
    <property type="entry name" value="MFS_sugar_transport-like"/>
</dbReference>
<keyword evidence="5 8" id="KW-1133">Transmembrane helix</keyword>
<evidence type="ECO:0000256" key="8">
    <source>
        <dbReference type="SAM" id="Phobius"/>
    </source>
</evidence>
<dbReference type="PANTHER" id="PTHR48022">
    <property type="entry name" value="PLASTIDIC GLUCOSE TRANSPORTER 4"/>
    <property type="match status" value="1"/>
</dbReference>
<dbReference type="InterPro" id="IPR003663">
    <property type="entry name" value="Sugar/inositol_transpt"/>
</dbReference>
<dbReference type="PANTHER" id="PTHR48022:SF28">
    <property type="entry name" value="MAJOR FACILITATOR SUPERFAMILY (MFS) PROFILE DOMAIN-CONTAINING PROTEIN-RELATED"/>
    <property type="match status" value="1"/>
</dbReference>
<dbReference type="InterPro" id="IPR005829">
    <property type="entry name" value="Sugar_transporter_CS"/>
</dbReference>
<dbReference type="FunFam" id="1.20.1250.20:FF:000090">
    <property type="entry name" value="MFS sugar transporter, putative"/>
    <property type="match status" value="1"/>
</dbReference>
<evidence type="ECO:0000313" key="11">
    <source>
        <dbReference type="Proteomes" id="UP000033140"/>
    </source>
</evidence>
<reference evidence="10 11" key="3">
    <citation type="journal article" date="2015" name="Genome Announc.">
        <title>Draft Genome Sequence of the Archiascomycetous Yeast Saitoella complicata.</title>
        <authorList>
            <person name="Yamauchi K."/>
            <person name="Kondo S."/>
            <person name="Hamamoto M."/>
            <person name="Takahashi Y."/>
            <person name="Ogura Y."/>
            <person name="Hayashi T."/>
            <person name="Nishida H."/>
        </authorList>
    </citation>
    <scope>NUCLEOTIDE SEQUENCE [LARGE SCALE GENOMIC DNA]</scope>
    <source>
        <strain evidence="10 11">NRRL Y-17804</strain>
    </source>
</reference>
<dbReference type="OMA" id="FVFTFIP"/>
<keyword evidence="3 7" id="KW-0813">Transport</keyword>
<reference evidence="10 11" key="2">
    <citation type="journal article" date="2014" name="J. Gen. Appl. Microbiol.">
        <title>The early diverging ascomycetous budding yeast Saitoella complicata has three histone deacetylases belonging to the Clr6, Hos2, and Rpd3 lineages.</title>
        <authorList>
            <person name="Nishida H."/>
            <person name="Matsumoto T."/>
            <person name="Kondo S."/>
            <person name="Hamamoto M."/>
            <person name="Yoshikawa H."/>
        </authorList>
    </citation>
    <scope>NUCLEOTIDE SEQUENCE [LARGE SCALE GENOMIC DNA]</scope>
    <source>
        <strain evidence="10 11">NRRL Y-17804</strain>
    </source>
</reference>
<protein>
    <recommendedName>
        <fullName evidence="9">Major facilitator superfamily (MFS) profile domain-containing protein</fullName>
    </recommendedName>
</protein>
<dbReference type="Proteomes" id="UP000033140">
    <property type="component" value="Unassembled WGS sequence"/>
</dbReference>
<feature type="transmembrane region" description="Helical" evidence="8">
    <location>
        <begin position="184"/>
        <end position="205"/>
    </location>
</feature>
<evidence type="ECO:0000256" key="1">
    <source>
        <dbReference type="ARBA" id="ARBA00004141"/>
    </source>
</evidence>
<evidence type="ECO:0000256" key="2">
    <source>
        <dbReference type="ARBA" id="ARBA00010992"/>
    </source>
</evidence>
<dbReference type="InterPro" id="IPR020846">
    <property type="entry name" value="MFS_dom"/>
</dbReference>
<comment type="subcellular location">
    <subcellularLocation>
        <location evidence="1">Membrane</location>
        <topology evidence="1">Multi-pass membrane protein</topology>
    </subcellularLocation>
</comment>
<dbReference type="GO" id="GO:0005886">
    <property type="term" value="C:plasma membrane"/>
    <property type="evidence" value="ECO:0007669"/>
    <property type="project" value="UniProtKB-ARBA"/>
</dbReference>